<evidence type="ECO:0000313" key="3">
    <source>
        <dbReference type="EMBL" id="MDT0613501.1"/>
    </source>
</evidence>
<keyword evidence="1" id="KW-1133">Transmembrane helix</keyword>
<evidence type="ECO:0000256" key="1">
    <source>
        <dbReference type="SAM" id="Phobius"/>
    </source>
</evidence>
<feature type="transmembrane region" description="Helical" evidence="1">
    <location>
        <begin position="239"/>
        <end position="260"/>
    </location>
</feature>
<evidence type="ECO:0000313" key="4">
    <source>
        <dbReference type="Proteomes" id="UP001180724"/>
    </source>
</evidence>
<dbReference type="InterPro" id="IPR041304">
    <property type="entry name" value="AbiTii"/>
</dbReference>
<proteinExistence type="predicted"/>
<name>A0ABU3AXJ2_9ACTN</name>
<organism evidence="3 4">
    <name type="scientific">Streptomyces lancefieldiae</name>
    <dbReference type="NCBI Taxonomy" id="3075520"/>
    <lineage>
        <taxon>Bacteria</taxon>
        <taxon>Bacillati</taxon>
        <taxon>Actinomycetota</taxon>
        <taxon>Actinomycetes</taxon>
        <taxon>Kitasatosporales</taxon>
        <taxon>Streptomycetaceae</taxon>
        <taxon>Streptomyces</taxon>
    </lineage>
</organism>
<dbReference type="Proteomes" id="UP001180724">
    <property type="component" value="Unassembled WGS sequence"/>
</dbReference>
<dbReference type="EMBL" id="JAVRFH010000029">
    <property type="protein sequence ID" value="MDT0613501.1"/>
    <property type="molecule type" value="Genomic_DNA"/>
</dbReference>
<sequence>MRLRRSRLDRLEADVLHERRPLAPILRQVIALGGHAHSEPLRAWALRELQGYEGIDVPVPDYRRISAPLVMDGFAGMYRFEEQPVSMFDLPDFARDDLGNELRLGKGVGQIESLIARSAGQTVQLGDAMAADLAVLMSQNSHRQVLRLYWAVHPSALEGVLDQVRTRLVQLVGELRATMPHGQHDPTPAQVAQALQNINIVAGDNSSVTVTAPVAVAHRRGSARAEIAGGPQQSFPRAAVAWTVSITLLAVAAAAAWSVWL</sequence>
<comment type="caution">
    <text evidence="3">The sequence shown here is derived from an EMBL/GenBank/DDBJ whole genome shotgun (WGS) entry which is preliminary data.</text>
</comment>
<dbReference type="Pfam" id="PF18864">
    <property type="entry name" value="AbiTii"/>
    <property type="match status" value="1"/>
</dbReference>
<reference evidence="3" key="1">
    <citation type="submission" date="2024-05" db="EMBL/GenBank/DDBJ databases">
        <title>30 novel species of actinomycetes from the DSMZ collection.</title>
        <authorList>
            <person name="Nouioui I."/>
        </authorList>
    </citation>
    <scope>NUCLEOTIDE SEQUENCE</scope>
    <source>
        <strain evidence="3">DSM 40712</strain>
    </source>
</reference>
<evidence type="ECO:0000259" key="2">
    <source>
        <dbReference type="Pfam" id="PF18864"/>
    </source>
</evidence>
<keyword evidence="1" id="KW-0812">Transmembrane</keyword>
<accession>A0ABU3AXJ2</accession>
<dbReference type="RefSeq" id="WP_311576156.1">
    <property type="nucleotide sequence ID" value="NZ_JAVRFH010000029.1"/>
</dbReference>
<gene>
    <name evidence="3" type="ORF">RM812_25245</name>
</gene>
<protein>
    <recommendedName>
        <fullName evidence="2">AbiTii domain-containing protein</fullName>
    </recommendedName>
</protein>
<feature type="domain" description="AbiTii" evidence="2">
    <location>
        <begin position="9"/>
        <end position="197"/>
    </location>
</feature>
<keyword evidence="1" id="KW-0472">Membrane</keyword>
<keyword evidence="4" id="KW-1185">Reference proteome</keyword>